<proteinExistence type="predicted"/>
<dbReference type="EMBL" id="AAHWHN010000029">
    <property type="protein sequence ID" value="ECB0429263.1"/>
    <property type="molecule type" value="Genomic_DNA"/>
</dbReference>
<name>A0A5X8MSN7_SALET</name>
<evidence type="ECO:0000313" key="1">
    <source>
        <dbReference type="EMBL" id="ECB0429263.1"/>
    </source>
</evidence>
<accession>A0A5X8MSN7</accession>
<organism evidence="1">
    <name type="scientific">Salmonella enterica subsp. enterica serovar Agbeni</name>
    <dbReference type="NCBI Taxonomy" id="1967642"/>
    <lineage>
        <taxon>Bacteria</taxon>
        <taxon>Pseudomonadati</taxon>
        <taxon>Pseudomonadota</taxon>
        <taxon>Gammaproteobacteria</taxon>
        <taxon>Enterobacterales</taxon>
        <taxon>Enterobacteriaceae</taxon>
        <taxon>Salmonella</taxon>
    </lineage>
</organism>
<gene>
    <name evidence="1" type="ORF">EUV16_21650</name>
</gene>
<comment type="caution">
    <text evidence="1">The sequence shown here is derived from an EMBL/GenBank/DDBJ whole genome shotgun (WGS) entry which is preliminary data.</text>
</comment>
<dbReference type="AlphaFoldDB" id="A0A5X8MSN7"/>
<reference evidence="1" key="1">
    <citation type="submission" date="2019-01" db="EMBL/GenBank/DDBJ databases">
        <authorList>
            <person name="Ashton P.M."/>
            <person name="Dallman T."/>
            <person name="Nair S."/>
            <person name="De Pinna E."/>
            <person name="Peters T."/>
            <person name="Grant K."/>
        </authorList>
    </citation>
    <scope>NUCLEOTIDE SEQUENCE</scope>
    <source>
        <strain evidence="1">559803</strain>
    </source>
</reference>
<protein>
    <submittedName>
        <fullName evidence="1">Uncharacterized protein</fullName>
    </submittedName>
</protein>
<sequence>MMAKINEIFGRVNEFGTVDILYVDDGESVTSIEDAPEFIKNIRHTYGVPQPSGSVRYEHDEIIITLGDAILLGIEIEA</sequence>